<dbReference type="EMBL" id="JBHSAP010000018">
    <property type="protein sequence ID" value="MFC4078074.1"/>
    <property type="molecule type" value="Genomic_DNA"/>
</dbReference>
<accession>A0ABV8JQ21</accession>
<proteinExistence type="predicted"/>
<sequence>MGMNFADLLTYADIDTLQRMASHYGCGHDLHSKNDLISSLLHHLGGKSRLEGEVDTLSEAEFRFLQQLCFDSRDLFSQEELLAKGRAALDGKKEEPRRLVRLACRKGWLFPGFSHRHKYLFRMPADLRRRYLNLFADKYGEGGGPSPSAYRSEEGLLEEDLYRFLTFLYRHEVRLTSEGGIYRQQQRQLFQTFQVREDPIDRKGWRFGFGRRYHLYPDRFSLLYDYAFFKGYIAEDEMEGCLRLTEAGAGKVMDNEVGEGKELYRFWLRLYKKPIPQLAMIVKWVELLARESWQETDRLFEVASPWMASYYYESEEDLFHRIMKMMLHLGLLRIGETGQSRVVRMNPTGRGWISGVAGFAESTLDKRWSEPAPDQNFSRRAGDRPLGME</sequence>
<name>A0ABV8JQ21_9BACL</name>
<organism evidence="2 3">
    <name type="scientific">Salinithrix halophila</name>
    <dbReference type="NCBI Taxonomy" id="1485204"/>
    <lineage>
        <taxon>Bacteria</taxon>
        <taxon>Bacillati</taxon>
        <taxon>Bacillota</taxon>
        <taxon>Bacilli</taxon>
        <taxon>Bacillales</taxon>
        <taxon>Thermoactinomycetaceae</taxon>
        <taxon>Salinithrix</taxon>
    </lineage>
</organism>
<keyword evidence="3" id="KW-1185">Reference proteome</keyword>
<gene>
    <name evidence="2" type="ORF">ACFOUO_14825</name>
</gene>
<reference evidence="3" key="1">
    <citation type="journal article" date="2019" name="Int. J. Syst. Evol. Microbiol.">
        <title>The Global Catalogue of Microorganisms (GCM) 10K type strain sequencing project: providing services to taxonomists for standard genome sequencing and annotation.</title>
        <authorList>
            <consortium name="The Broad Institute Genomics Platform"/>
            <consortium name="The Broad Institute Genome Sequencing Center for Infectious Disease"/>
            <person name="Wu L."/>
            <person name="Ma J."/>
        </authorList>
    </citation>
    <scope>NUCLEOTIDE SEQUENCE [LARGE SCALE GENOMIC DNA]</scope>
    <source>
        <strain evidence="3">IBRC-M 10813</strain>
    </source>
</reference>
<comment type="caution">
    <text evidence="2">The sequence shown here is derived from an EMBL/GenBank/DDBJ whole genome shotgun (WGS) entry which is preliminary data.</text>
</comment>
<protein>
    <submittedName>
        <fullName evidence="2">Uncharacterized protein</fullName>
    </submittedName>
</protein>
<dbReference type="Proteomes" id="UP001595843">
    <property type="component" value="Unassembled WGS sequence"/>
</dbReference>
<evidence type="ECO:0000256" key="1">
    <source>
        <dbReference type="SAM" id="MobiDB-lite"/>
    </source>
</evidence>
<feature type="region of interest" description="Disordered" evidence="1">
    <location>
        <begin position="368"/>
        <end position="389"/>
    </location>
</feature>
<evidence type="ECO:0000313" key="2">
    <source>
        <dbReference type="EMBL" id="MFC4078074.1"/>
    </source>
</evidence>
<evidence type="ECO:0000313" key="3">
    <source>
        <dbReference type="Proteomes" id="UP001595843"/>
    </source>
</evidence>